<evidence type="ECO:0000313" key="2">
    <source>
        <dbReference type="Proteomes" id="UP001162501"/>
    </source>
</evidence>
<reference evidence="1" key="1">
    <citation type="submission" date="2023-05" db="EMBL/GenBank/DDBJ databases">
        <authorList>
            <consortium name="ELIXIR-Norway"/>
        </authorList>
    </citation>
    <scope>NUCLEOTIDE SEQUENCE</scope>
</reference>
<dbReference type="EMBL" id="OX596085">
    <property type="protein sequence ID" value="CAM9335871.1"/>
    <property type="molecule type" value="Genomic_DNA"/>
</dbReference>
<dbReference type="Proteomes" id="UP001162501">
    <property type="component" value="Chromosome 1"/>
</dbReference>
<organism evidence="1 2">
    <name type="scientific">Rangifer tarandus platyrhynchus</name>
    <name type="common">Svalbard reindeer</name>
    <dbReference type="NCBI Taxonomy" id="3082113"/>
    <lineage>
        <taxon>Eukaryota</taxon>
        <taxon>Metazoa</taxon>
        <taxon>Chordata</taxon>
        <taxon>Craniata</taxon>
        <taxon>Vertebrata</taxon>
        <taxon>Euteleostomi</taxon>
        <taxon>Mammalia</taxon>
        <taxon>Eutheria</taxon>
        <taxon>Laurasiatheria</taxon>
        <taxon>Artiodactyla</taxon>
        <taxon>Ruminantia</taxon>
        <taxon>Pecora</taxon>
        <taxon>Cervidae</taxon>
        <taxon>Odocoileinae</taxon>
        <taxon>Rangifer</taxon>
    </lineage>
</organism>
<protein>
    <submittedName>
        <fullName evidence="1">Uncharacterized protein</fullName>
    </submittedName>
</protein>
<name>A0AC59Y329_RANTA</name>
<gene>
    <name evidence="1" type="ORF">MRATA1EN22A_LOCUS1131</name>
</gene>
<proteinExistence type="predicted"/>
<reference evidence="1" key="2">
    <citation type="submission" date="2025-03" db="EMBL/GenBank/DDBJ databases">
        <authorList>
            <consortium name="ELIXIR-Norway"/>
            <consortium name="Elixir Norway"/>
        </authorList>
    </citation>
    <scope>NUCLEOTIDE SEQUENCE</scope>
</reference>
<evidence type="ECO:0000313" key="1">
    <source>
        <dbReference type="EMBL" id="CAM9335871.1"/>
    </source>
</evidence>
<accession>A0AC59Y329</accession>
<sequence>MDEDNIIGAKYPPWNSKSMMKLKSSSFSGSCVSFLLLQVMISTSENWTVTIPTRHLVAAVGGHAELSCQLSPPRSAEHMEVRWFRGDDSKLVHLYRDGHGVSEEAAPGYVNRTEFVKEAIREGKVTLRLGNISVSDDGSYQCSFKGSGINDVASMNLSIAALGLETQIHVQAPGTEGLVVDYNSGGWFPKPQMECRDGRGERVPHSSESYSQDGGRLFHAKTTLVLRNQSWGNMTCYIRNPLTGEEKRTNIILAGDLFYPDHIWMIFSVSLLFVILFLTIVLSCQCFTKGDNCCNELFPYDCHGWLRPSVIQLLTCLVFFGLLIIYLKFRRRVSISDPLFPLYNDWMRDMAMVIACPMAFFSLLIIVLSMKLRGKWRCNPPTVEMKNTTEQMRKILQ</sequence>